<feature type="transmembrane region" description="Helical" evidence="2">
    <location>
        <begin position="69"/>
        <end position="89"/>
    </location>
</feature>
<feature type="compositionally biased region" description="Basic and acidic residues" evidence="1">
    <location>
        <begin position="188"/>
        <end position="199"/>
    </location>
</feature>
<feature type="compositionally biased region" description="Low complexity" evidence="1">
    <location>
        <begin position="145"/>
        <end position="167"/>
    </location>
</feature>
<dbReference type="AlphaFoldDB" id="A0A9N9LQ27"/>
<protein>
    <submittedName>
        <fullName evidence="3">Uncharacterized protein</fullName>
    </submittedName>
</protein>
<feature type="region of interest" description="Disordered" evidence="1">
    <location>
        <begin position="114"/>
        <end position="316"/>
    </location>
</feature>
<feature type="compositionally biased region" description="Basic and acidic residues" evidence="1">
    <location>
        <begin position="288"/>
        <end position="298"/>
    </location>
</feature>
<keyword evidence="2" id="KW-0812">Transmembrane</keyword>
<keyword evidence="4" id="KW-1185">Reference proteome</keyword>
<evidence type="ECO:0000256" key="1">
    <source>
        <dbReference type="SAM" id="MobiDB-lite"/>
    </source>
</evidence>
<accession>A0A9N9LQ27</accession>
<organism evidence="3 4">
    <name type="scientific">Hymenoscyphus albidus</name>
    <dbReference type="NCBI Taxonomy" id="595503"/>
    <lineage>
        <taxon>Eukaryota</taxon>
        <taxon>Fungi</taxon>
        <taxon>Dikarya</taxon>
        <taxon>Ascomycota</taxon>
        <taxon>Pezizomycotina</taxon>
        <taxon>Leotiomycetes</taxon>
        <taxon>Helotiales</taxon>
        <taxon>Helotiaceae</taxon>
        <taxon>Hymenoscyphus</taxon>
    </lineage>
</organism>
<name>A0A9N9LQ27_9HELO</name>
<keyword evidence="2" id="KW-1133">Transmembrane helix</keyword>
<reference evidence="3" key="1">
    <citation type="submission" date="2021-07" db="EMBL/GenBank/DDBJ databases">
        <authorList>
            <person name="Durling M."/>
        </authorList>
    </citation>
    <scope>NUCLEOTIDE SEQUENCE</scope>
</reference>
<dbReference type="OrthoDB" id="437973at2759"/>
<proteinExistence type="predicted"/>
<keyword evidence="2" id="KW-0472">Membrane</keyword>
<evidence type="ECO:0000313" key="4">
    <source>
        <dbReference type="Proteomes" id="UP000701801"/>
    </source>
</evidence>
<evidence type="ECO:0000313" key="3">
    <source>
        <dbReference type="EMBL" id="CAG8976522.1"/>
    </source>
</evidence>
<comment type="caution">
    <text evidence="3">The sequence shown here is derived from an EMBL/GenBank/DDBJ whole genome shotgun (WGS) entry which is preliminary data.</text>
</comment>
<evidence type="ECO:0000256" key="2">
    <source>
        <dbReference type="SAM" id="Phobius"/>
    </source>
</evidence>
<feature type="non-terminal residue" evidence="3">
    <location>
        <position position="1"/>
    </location>
</feature>
<feature type="compositionally biased region" description="Basic and acidic residues" evidence="1">
    <location>
        <begin position="114"/>
        <end position="133"/>
    </location>
</feature>
<sequence>ISRSHDRWPLKGHRNYYMPECKAIAQERPYKSRPSRTQQLFNPKLLPKLTNDAPQDLLRKYANSTLRSPFLFILFNEGWLIVLGVLHYLSNTDDLGLRKYNSYTNHFSRKGVADEQIAKAEQERERKRERQSETPEITSKRRRSASISSVSVSTISTTMSRSPSPRRSYAETRQRKPRSPSMSRSPALRKDSGHQDRRYNSISQSPQQPRVSDSEKKRRRGSVSSVDSDTSADRKENMRPPRDSRSTRRRFREVSPPVRGRRTESRSPHRGRGRLVDNHEQQQPPRNHGRDEPPRERSLSPFSKRLALTQAMNMGR</sequence>
<dbReference type="Proteomes" id="UP000701801">
    <property type="component" value="Unassembled WGS sequence"/>
</dbReference>
<feature type="compositionally biased region" description="Polar residues" evidence="1">
    <location>
        <begin position="200"/>
        <end position="211"/>
    </location>
</feature>
<gene>
    <name evidence="3" type="ORF">HYALB_00006019</name>
</gene>
<feature type="compositionally biased region" description="Basic and acidic residues" evidence="1">
    <location>
        <begin position="231"/>
        <end position="246"/>
    </location>
</feature>
<dbReference type="Pfam" id="PF13917">
    <property type="entry name" value="zf-CCHC_3"/>
    <property type="match status" value="1"/>
</dbReference>
<dbReference type="EMBL" id="CAJVRM010000180">
    <property type="protein sequence ID" value="CAG8976522.1"/>
    <property type="molecule type" value="Genomic_DNA"/>
</dbReference>